<dbReference type="Proteomes" id="UP000515208">
    <property type="component" value="Unplaced"/>
</dbReference>
<keyword evidence="2" id="KW-1185">Reference proteome</keyword>
<dbReference type="GeneID" id="104996033"/>
<keyword evidence="1" id="KW-1133">Transmembrane helix</keyword>
<dbReference type="AlphaFoldDB" id="A0A6P3I186"/>
<gene>
    <name evidence="3" type="primary">LOC104996033</name>
</gene>
<reference evidence="3" key="1">
    <citation type="submission" date="2025-08" db="UniProtKB">
        <authorList>
            <consortium name="RefSeq"/>
        </authorList>
    </citation>
    <scope>IDENTIFICATION</scope>
    <source>
        <tissue evidence="3">Blood</tissue>
    </source>
</reference>
<evidence type="ECO:0000256" key="1">
    <source>
        <dbReference type="SAM" id="Phobius"/>
    </source>
</evidence>
<accession>A0A6P3I186</accession>
<feature type="transmembrane region" description="Helical" evidence="1">
    <location>
        <begin position="46"/>
        <end position="65"/>
    </location>
</feature>
<dbReference type="KEGG" id="bbis:104996033"/>
<evidence type="ECO:0000313" key="2">
    <source>
        <dbReference type="Proteomes" id="UP000515208"/>
    </source>
</evidence>
<protein>
    <submittedName>
        <fullName evidence="3">Potassium channel subfamily T member 1-like</fullName>
    </submittedName>
</protein>
<organism evidence="2 3">
    <name type="scientific">Bison bison bison</name>
    <name type="common">North American plains bison</name>
    <dbReference type="NCBI Taxonomy" id="43346"/>
    <lineage>
        <taxon>Eukaryota</taxon>
        <taxon>Metazoa</taxon>
        <taxon>Chordata</taxon>
        <taxon>Craniata</taxon>
        <taxon>Vertebrata</taxon>
        <taxon>Euteleostomi</taxon>
        <taxon>Mammalia</taxon>
        <taxon>Eutheria</taxon>
        <taxon>Laurasiatheria</taxon>
        <taxon>Artiodactyla</taxon>
        <taxon>Ruminantia</taxon>
        <taxon>Pecora</taxon>
        <taxon>Bovidae</taxon>
        <taxon>Bovinae</taxon>
        <taxon>Bison</taxon>
    </lineage>
</organism>
<proteinExistence type="predicted"/>
<keyword evidence="1" id="KW-0472">Membrane</keyword>
<evidence type="ECO:0000313" key="3">
    <source>
        <dbReference type="RefSeq" id="XP_010848471.1"/>
    </source>
</evidence>
<dbReference type="RefSeq" id="XP_010848471.1">
    <property type="nucleotide sequence ID" value="XM_010850169.1"/>
</dbReference>
<keyword evidence="1" id="KW-0812">Transmembrane</keyword>
<sequence length="91" mass="10341">MPGAGGSCHCLFPRVQVEFYVNENTFKERLKLFFIKNQRSSLRIRLFNFSLKLLTCLLYIVRVLLDDPALGIGWWVTCGPGAGPSWCCDRG</sequence>
<name>A0A6P3I186_BISBB</name>